<dbReference type="Proteomes" id="UP001190700">
    <property type="component" value="Unassembled WGS sequence"/>
</dbReference>
<keyword evidence="2" id="KW-1185">Reference proteome</keyword>
<comment type="caution">
    <text evidence="1">The sequence shown here is derived from an EMBL/GenBank/DDBJ whole genome shotgun (WGS) entry which is preliminary data.</text>
</comment>
<accession>A0AAE0BVX3</accession>
<protein>
    <submittedName>
        <fullName evidence="1">Uncharacterized protein</fullName>
    </submittedName>
</protein>
<evidence type="ECO:0000313" key="2">
    <source>
        <dbReference type="Proteomes" id="UP001190700"/>
    </source>
</evidence>
<organism evidence="1 2">
    <name type="scientific">Cymbomonas tetramitiformis</name>
    <dbReference type="NCBI Taxonomy" id="36881"/>
    <lineage>
        <taxon>Eukaryota</taxon>
        <taxon>Viridiplantae</taxon>
        <taxon>Chlorophyta</taxon>
        <taxon>Pyramimonadophyceae</taxon>
        <taxon>Pyramimonadales</taxon>
        <taxon>Pyramimonadaceae</taxon>
        <taxon>Cymbomonas</taxon>
    </lineage>
</organism>
<name>A0AAE0BVX3_9CHLO</name>
<reference evidence="1 2" key="1">
    <citation type="journal article" date="2015" name="Genome Biol. Evol.">
        <title>Comparative Genomics of a Bacterivorous Green Alga Reveals Evolutionary Causalities and Consequences of Phago-Mixotrophic Mode of Nutrition.</title>
        <authorList>
            <person name="Burns J.A."/>
            <person name="Paasch A."/>
            <person name="Narechania A."/>
            <person name="Kim E."/>
        </authorList>
    </citation>
    <scope>NUCLEOTIDE SEQUENCE [LARGE SCALE GENOMIC DNA]</scope>
    <source>
        <strain evidence="1 2">PLY_AMNH</strain>
    </source>
</reference>
<sequence>MASAETLEDLKLPFLIREWVILPVDAASFDFGASGDDDTALFFDAFDVKPRVARIEVDSRCAGDGEIITRIREFLEVMGKHAVFFRACLKEVSARWFGALVDFYCFVDIAREIVAGLPFETRIRGETPEFLEIA</sequence>
<dbReference type="EMBL" id="LGRX02033094">
    <property type="protein sequence ID" value="KAK3242989.1"/>
    <property type="molecule type" value="Genomic_DNA"/>
</dbReference>
<dbReference type="AlphaFoldDB" id="A0AAE0BVX3"/>
<gene>
    <name evidence="1" type="ORF">CYMTET_47345</name>
</gene>
<evidence type="ECO:0000313" key="1">
    <source>
        <dbReference type="EMBL" id="KAK3242989.1"/>
    </source>
</evidence>
<proteinExistence type="predicted"/>